<dbReference type="Proteomes" id="UP000199623">
    <property type="component" value="Unassembled WGS sequence"/>
</dbReference>
<gene>
    <name evidence="1" type="ORF">SAMN05216553_111200</name>
</gene>
<keyword evidence="2" id="KW-1185">Reference proteome</keyword>
<evidence type="ECO:0000313" key="2">
    <source>
        <dbReference type="Proteomes" id="UP000199623"/>
    </source>
</evidence>
<dbReference type="EMBL" id="FNCC01000011">
    <property type="protein sequence ID" value="SDG77968.1"/>
    <property type="molecule type" value="Genomic_DNA"/>
</dbReference>
<sequence length="69" mass="7863">MPYVWWQSEYDLQCHAFSLDQTEGARSFYEAVCAHSVPDERVSRSQAGALCTPCLIKVGTELPDARWRV</sequence>
<dbReference type="OrthoDB" id="3629012at2"/>
<name>A0A1G7X1A5_9PSEU</name>
<proteinExistence type="predicted"/>
<accession>A0A1G7X1A5</accession>
<dbReference type="AlphaFoldDB" id="A0A1G7X1A5"/>
<reference evidence="2" key="1">
    <citation type="submission" date="2016-10" db="EMBL/GenBank/DDBJ databases">
        <authorList>
            <person name="Varghese N."/>
            <person name="Submissions S."/>
        </authorList>
    </citation>
    <scope>NUCLEOTIDE SEQUENCE [LARGE SCALE GENOMIC DNA]</scope>
    <source>
        <strain evidence="2">CGMCC 4.3506</strain>
    </source>
</reference>
<protein>
    <submittedName>
        <fullName evidence="1">Uncharacterized protein</fullName>
    </submittedName>
</protein>
<organism evidence="1 2">
    <name type="scientific">Lentzea fradiae</name>
    <dbReference type="NCBI Taxonomy" id="200378"/>
    <lineage>
        <taxon>Bacteria</taxon>
        <taxon>Bacillati</taxon>
        <taxon>Actinomycetota</taxon>
        <taxon>Actinomycetes</taxon>
        <taxon>Pseudonocardiales</taxon>
        <taxon>Pseudonocardiaceae</taxon>
        <taxon>Lentzea</taxon>
    </lineage>
</organism>
<evidence type="ECO:0000313" key="1">
    <source>
        <dbReference type="EMBL" id="SDG77968.1"/>
    </source>
</evidence>
<dbReference type="RefSeq" id="WP_143036048.1">
    <property type="nucleotide sequence ID" value="NZ_FNCC01000011.1"/>
</dbReference>